<comment type="caution">
    <text evidence="2">The sequence shown here is derived from an EMBL/GenBank/DDBJ whole genome shotgun (WGS) entry which is preliminary data.</text>
</comment>
<dbReference type="AlphaFoldDB" id="A0A7C8HFF3"/>
<evidence type="ECO:0000313" key="3">
    <source>
        <dbReference type="Proteomes" id="UP000483018"/>
    </source>
</evidence>
<reference evidence="2 3" key="1">
    <citation type="submission" date="2019-12" db="EMBL/GenBank/DDBJ databases">
        <title>Defluviitalea raffinosedens, isolated from a biogas fermenter, genome sequencing and characterization.</title>
        <authorList>
            <person name="Rettenmaier R."/>
            <person name="Schneider M."/>
            <person name="Neuhaus K."/>
            <person name="Liebl W."/>
            <person name="Zverlov V."/>
        </authorList>
    </citation>
    <scope>NUCLEOTIDE SEQUENCE [LARGE SCALE GENOMIC DNA]</scope>
    <source>
        <strain evidence="2 3">249c-K6</strain>
    </source>
</reference>
<keyword evidence="3" id="KW-1185">Reference proteome</keyword>
<accession>A0A7C8HFF3</accession>
<proteinExistence type="predicted"/>
<gene>
    <name evidence="2" type="ORF">GND95_05445</name>
</gene>
<organism evidence="2 3">
    <name type="scientific">Defluviitalea raffinosedens</name>
    <dbReference type="NCBI Taxonomy" id="1450156"/>
    <lineage>
        <taxon>Bacteria</taxon>
        <taxon>Bacillati</taxon>
        <taxon>Bacillota</taxon>
        <taxon>Clostridia</taxon>
        <taxon>Lachnospirales</taxon>
        <taxon>Defluviitaleaceae</taxon>
        <taxon>Defluviitalea</taxon>
    </lineage>
</organism>
<protein>
    <submittedName>
        <fullName evidence="2">Glycosyltransferase</fullName>
    </submittedName>
</protein>
<dbReference type="Proteomes" id="UP000483018">
    <property type="component" value="Unassembled WGS sequence"/>
</dbReference>
<dbReference type="SUPFAM" id="SSF53756">
    <property type="entry name" value="UDP-Glycosyltransferase/glycogen phosphorylase"/>
    <property type="match status" value="1"/>
</dbReference>
<feature type="domain" description="Glycosyltransferase subfamily 4-like N-terminal" evidence="1">
    <location>
        <begin position="3"/>
        <end position="197"/>
    </location>
</feature>
<evidence type="ECO:0000313" key="2">
    <source>
        <dbReference type="EMBL" id="KAE9635591.1"/>
    </source>
</evidence>
<evidence type="ECO:0000259" key="1">
    <source>
        <dbReference type="Pfam" id="PF13439"/>
    </source>
</evidence>
<dbReference type="OrthoDB" id="9794575at2"/>
<dbReference type="EMBL" id="WSLF01000003">
    <property type="protein sequence ID" value="KAE9635591.1"/>
    <property type="molecule type" value="Genomic_DNA"/>
</dbReference>
<dbReference type="InterPro" id="IPR028098">
    <property type="entry name" value="Glyco_trans_4-like_N"/>
</dbReference>
<sequence>MRVLKLGEYLVENGCEVFILAGKGEKKLNYFGYKDSLHKMHISYNPVKQKEDKYWRILYSFNKNIGRGFEEFAIPDAYVYSVNSYFKSAVKMIKKYKIKNVIISSPPHSMQLVGLKLKKYFGKSINLIVDYRDSWNTNEIFMKKNYLAQRISEFLEKKVLKNADHFTFISQPILKKVEKKYNIDISKKSTLIANGYDQSTLSDDYINKNNKISGDCILLGHFGTVSDSDPYRNISNFLRALNKLQNDSHYASKINLHLFGTTEFKKFRSGKIKEIINIHKPVSHLEALNKMKEMDWLLVFCSNYYGADEVVTGRLYEYISVRKPIIVIGPQSMEAVRIVEEENIGIFINIEDENDILNKLKDIIDGKIDEINGYDTIDLERYSRQYQYSKFFKIFK</sequence>
<dbReference type="RefSeq" id="WP_158739838.1">
    <property type="nucleotide sequence ID" value="NZ_WSLF01000003.1"/>
</dbReference>
<dbReference type="Pfam" id="PF13439">
    <property type="entry name" value="Glyco_transf_4"/>
    <property type="match status" value="1"/>
</dbReference>
<keyword evidence="2" id="KW-0808">Transferase</keyword>
<name>A0A7C8HFF3_9FIRM</name>
<dbReference type="GO" id="GO:0016740">
    <property type="term" value="F:transferase activity"/>
    <property type="evidence" value="ECO:0007669"/>
    <property type="project" value="UniProtKB-KW"/>
</dbReference>
<dbReference type="Gene3D" id="3.40.50.2000">
    <property type="entry name" value="Glycogen Phosphorylase B"/>
    <property type="match status" value="2"/>
</dbReference>